<organism evidence="1 2">
    <name type="scientific">Diversispora epigaea</name>
    <dbReference type="NCBI Taxonomy" id="1348612"/>
    <lineage>
        <taxon>Eukaryota</taxon>
        <taxon>Fungi</taxon>
        <taxon>Fungi incertae sedis</taxon>
        <taxon>Mucoromycota</taxon>
        <taxon>Glomeromycotina</taxon>
        <taxon>Glomeromycetes</taxon>
        <taxon>Diversisporales</taxon>
        <taxon>Diversisporaceae</taxon>
        <taxon>Diversispora</taxon>
    </lineage>
</organism>
<dbReference type="EMBL" id="PQFF01000131">
    <property type="protein sequence ID" value="RHZ79909.1"/>
    <property type="molecule type" value="Genomic_DNA"/>
</dbReference>
<proteinExistence type="predicted"/>
<gene>
    <name evidence="1" type="ORF">Glove_140g66</name>
</gene>
<keyword evidence="2" id="KW-1185">Reference proteome</keyword>
<dbReference type="AlphaFoldDB" id="A0A397IV73"/>
<reference evidence="1 2" key="1">
    <citation type="submission" date="2018-08" db="EMBL/GenBank/DDBJ databases">
        <title>Genome and evolution of the arbuscular mycorrhizal fungus Diversispora epigaea (formerly Glomus versiforme) and its bacterial endosymbionts.</title>
        <authorList>
            <person name="Sun X."/>
            <person name="Fei Z."/>
            <person name="Harrison M."/>
        </authorList>
    </citation>
    <scope>NUCLEOTIDE SEQUENCE [LARGE SCALE GENOMIC DNA]</scope>
    <source>
        <strain evidence="1 2">IT104</strain>
    </source>
</reference>
<name>A0A397IV73_9GLOM</name>
<sequence length="100" mass="11550">MSMEIGKKSRQIKVWQHTGERYDVECLTSTFKSGRCSVMTYLLPFYNASNELIGGKLVFQHDNSPIHTAKKNQIAKDNIQKQKSFPKTIDELKTALNEEW</sequence>
<evidence type="ECO:0000313" key="1">
    <source>
        <dbReference type="EMBL" id="RHZ79909.1"/>
    </source>
</evidence>
<protein>
    <recommendedName>
        <fullName evidence="3">Tc1-like transposase DDE domain-containing protein</fullName>
    </recommendedName>
</protein>
<evidence type="ECO:0008006" key="3">
    <source>
        <dbReference type="Google" id="ProtNLM"/>
    </source>
</evidence>
<comment type="caution">
    <text evidence="1">The sequence shown here is derived from an EMBL/GenBank/DDBJ whole genome shotgun (WGS) entry which is preliminary data.</text>
</comment>
<evidence type="ECO:0000313" key="2">
    <source>
        <dbReference type="Proteomes" id="UP000266861"/>
    </source>
</evidence>
<accession>A0A397IV73</accession>
<dbReference type="Proteomes" id="UP000266861">
    <property type="component" value="Unassembled WGS sequence"/>
</dbReference>
<dbReference type="STRING" id="1348612.A0A397IV73"/>
<dbReference type="OrthoDB" id="2416077at2759"/>